<reference evidence="2" key="1">
    <citation type="journal article" date="2020" name="Nature">
        <title>Giant virus diversity and host interactions through global metagenomics.</title>
        <authorList>
            <person name="Schulz F."/>
            <person name="Roux S."/>
            <person name="Paez-Espino D."/>
            <person name="Jungbluth S."/>
            <person name="Walsh D.A."/>
            <person name="Denef V.J."/>
            <person name="McMahon K.D."/>
            <person name="Konstantinidis K.T."/>
            <person name="Eloe-Fadrosh E.A."/>
            <person name="Kyrpides N.C."/>
            <person name="Woyke T."/>
        </authorList>
    </citation>
    <scope>NUCLEOTIDE SEQUENCE</scope>
    <source>
        <strain evidence="2">GVMAG-M-3300027804-48</strain>
    </source>
</reference>
<organism evidence="2">
    <name type="scientific">viral metagenome</name>
    <dbReference type="NCBI Taxonomy" id="1070528"/>
    <lineage>
        <taxon>unclassified sequences</taxon>
        <taxon>metagenomes</taxon>
        <taxon>organismal metagenomes</taxon>
    </lineage>
</organism>
<evidence type="ECO:0000313" key="2">
    <source>
        <dbReference type="EMBL" id="QHU29608.1"/>
    </source>
</evidence>
<proteinExistence type="predicted"/>
<keyword evidence="1" id="KW-0812">Transmembrane</keyword>
<sequence>MQEHYKSRFNISGFFTNYFDDFYNNYLIIIMPLLYIIPILLFVFLFILSYKIMNVTIIICVFLYIGLLIVSYRLIKSLKIIQIHPLITNYINFYKTANLIFKENFFNSDYVNILFKEQLLSSINNASNLYGDDALFLLNTSYDLLLFLEINPDTNNYITKLYIDDFKQFKFLNKSMQFISQTSEGFIIDLKLLSEKFPIEHQQLLKYFNDKYYTKLKSLYQPLAFTANYQNRFDRIIKNFKNIIFNYLWILFIFIIILLQAILLNLNSTITYIYSGVIISLILLMYIYNNI</sequence>
<accession>A0A6C0LIC1</accession>
<evidence type="ECO:0000256" key="1">
    <source>
        <dbReference type="SAM" id="Phobius"/>
    </source>
</evidence>
<feature type="transmembrane region" description="Helical" evidence="1">
    <location>
        <begin position="244"/>
        <end position="263"/>
    </location>
</feature>
<protein>
    <submittedName>
        <fullName evidence="2">Uncharacterized protein</fullName>
    </submittedName>
</protein>
<feature type="transmembrane region" description="Helical" evidence="1">
    <location>
        <begin position="26"/>
        <end position="49"/>
    </location>
</feature>
<dbReference type="EMBL" id="MN740491">
    <property type="protein sequence ID" value="QHU29608.1"/>
    <property type="molecule type" value="Genomic_DNA"/>
</dbReference>
<keyword evidence="1" id="KW-0472">Membrane</keyword>
<dbReference type="AlphaFoldDB" id="A0A6C0LIC1"/>
<keyword evidence="1" id="KW-1133">Transmembrane helix</keyword>
<name>A0A6C0LIC1_9ZZZZ</name>
<feature type="transmembrane region" description="Helical" evidence="1">
    <location>
        <begin position="55"/>
        <end position="75"/>
    </location>
</feature>
<feature type="transmembrane region" description="Helical" evidence="1">
    <location>
        <begin position="269"/>
        <end position="288"/>
    </location>
</feature>